<evidence type="ECO:0000259" key="8">
    <source>
        <dbReference type="Pfam" id="PF09115"/>
    </source>
</evidence>
<protein>
    <recommendedName>
        <fullName evidence="2">DNA polymerase III subunit delta'</fullName>
        <ecNumber evidence="1">2.7.7.7</ecNumber>
    </recommendedName>
</protein>
<dbReference type="EC" id="2.7.7.7" evidence="1"/>
<reference evidence="9 10" key="1">
    <citation type="submission" date="2020-08" db="EMBL/GenBank/DDBJ databases">
        <title>Genome public.</title>
        <authorList>
            <person name="Liu C."/>
            <person name="Sun Q."/>
        </authorList>
    </citation>
    <scope>NUCLEOTIDE SEQUENCE [LARGE SCALE GENOMIC DNA]</scope>
    <source>
        <strain evidence="9 10">BX10</strain>
    </source>
</reference>
<comment type="caution">
    <text evidence="9">The sequence shown here is derived from an EMBL/GenBank/DDBJ whole genome shotgun (WGS) entry which is preliminary data.</text>
</comment>
<keyword evidence="5" id="KW-0235">DNA replication</keyword>
<keyword evidence="10" id="KW-1185">Reference proteome</keyword>
<dbReference type="InterPro" id="IPR027417">
    <property type="entry name" value="P-loop_NTPase"/>
</dbReference>
<evidence type="ECO:0000256" key="7">
    <source>
        <dbReference type="ARBA" id="ARBA00049244"/>
    </source>
</evidence>
<dbReference type="EMBL" id="JACRTJ010000022">
    <property type="protein sequence ID" value="MBC8599548.1"/>
    <property type="molecule type" value="Genomic_DNA"/>
</dbReference>
<dbReference type="InterPro" id="IPR050238">
    <property type="entry name" value="DNA_Rep/Repair_Clamp_Loader"/>
</dbReference>
<accession>A0ABR7NU81</accession>
<evidence type="ECO:0000256" key="1">
    <source>
        <dbReference type="ARBA" id="ARBA00012417"/>
    </source>
</evidence>
<dbReference type="Gene3D" id="3.40.50.300">
    <property type="entry name" value="P-loop containing nucleotide triphosphate hydrolases"/>
    <property type="match status" value="1"/>
</dbReference>
<dbReference type="SUPFAM" id="SSF48019">
    <property type="entry name" value="post-AAA+ oligomerization domain-like"/>
    <property type="match status" value="1"/>
</dbReference>
<keyword evidence="4 9" id="KW-0548">Nucleotidyltransferase</keyword>
<keyword evidence="6" id="KW-0239">DNA-directed DNA polymerase</keyword>
<name>A0ABR7NU81_9FIRM</name>
<dbReference type="InterPro" id="IPR008921">
    <property type="entry name" value="DNA_pol3_clamp-load_cplx_C"/>
</dbReference>
<dbReference type="NCBIfam" id="TIGR00678">
    <property type="entry name" value="holB"/>
    <property type="match status" value="1"/>
</dbReference>
<dbReference type="PANTHER" id="PTHR11669">
    <property type="entry name" value="REPLICATION FACTOR C / DNA POLYMERASE III GAMMA-TAU SUBUNIT"/>
    <property type="match status" value="1"/>
</dbReference>
<dbReference type="Pfam" id="PF09115">
    <property type="entry name" value="DNApol3-delta_C"/>
    <property type="match status" value="1"/>
</dbReference>
<evidence type="ECO:0000313" key="10">
    <source>
        <dbReference type="Proteomes" id="UP000647491"/>
    </source>
</evidence>
<proteinExistence type="predicted"/>
<comment type="catalytic activity">
    <reaction evidence="7">
        <text>DNA(n) + a 2'-deoxyribonucleoside 5'-triphosphate = DNA(n+1) + diphosphate</text>
        <dbReference type="Rhea" id="RHEA:22508"/>
        <dbReference type="Rhea" id="RHEA-COMP:17339"/>
        <dbReference type="Rhea" id="RHEA-COMP:17340"/>
        <dbReference type="ChEBI" id="CHEBI:33019"/>
        <dbReference type="ChEBI" id="CHEBI:61560"/>
        <dbReference type="ChEBI" id="CHEBI:173112"/>
        <dbReference type="EC" id="2.7.7.7"/>
    </reaction>
</comment>
<evidence type="ECO:0000256" key="2">
    <source>
        <dbReference type="ARBA" id="ARBA00014363"/>
    </source>
</evidence>
<sequence>MLEGKVTGFQDILGNDMVKEHFKKAIENHKISHAYILTGEAGMGRKSIANAFAMTLLCEKGGNEPCMVCHSCKQVLGGNHPDLIYVTHSKPGSIGVDDIREQINDTIMIRPYSSYYKIYIVDEAEKMTVQAQNALLKTMEEPPSYAVIILITTNQEEFLPTILSRCVQLKLKPLKDFTVKSYLTEHLDIPEKEAEICAAFARGNLGKAIHLASSDEFKELFQKVMNIVKNVRSMDIAVLLDCIREIKEMNFDIEEVLDLMQLWYRDVLMFKVTKDMNLLIFKDEYKMINELGEKADYAGLEQILSAIDTARARLEANVNLELVMELLFLTMKNPS</sequence>
<dbReference type="RefSeq" id="WP_262427755.1">
    <property type="nucleotide sequence ID" value="NZ_JACRTJ010000022.1"/>
</dbReference>
<dbReference type="InterPro" id="IPR015199">
    <property type="entry name" value="DNA_pol_III_delta_C"/>
</dbReference>
<organism evidence="9 10">
    <name type="scientific">Enterocloster hominis</name>
    <name type="common">ex Liu et al. 2021</name>
    <dbReference type="NCBI Taxonomy" id="2763663"/>
    <lineage>
        <taxon>Bacteria</taxon>
        <taxon>Bacillati</taxon>
        <taxon>Bacillota</taxon>
        <taxon>Clostridia</taxon>
        <taxon>Lachnospirales</taxon>
        <taxon>Lachnospiraceae</taxon>
        <taxon>Enterocloster</taxon>
    </lineage>
</organism>
<dbReference type="SUPFAM" id="SSF52540">
    <property type="entry name" value="P-loop containing nucleoside triphosphate hydrolases"/>
    <property type="match status" value="1"/>
</dbReference>
<dbReference type="Proteomes" id="UP000647491">
    <property type="component" value="Unassembled WGS sequence"/>
</dbReference>
<dbReference type="InterPro" id="IPR004622">
    <property type="entry name" value="DNA_pol_HolB"/>
</dbReference>
<evidence type="ECO:0000256" key="4">
    <source>
        <dbReference type="ARBA" id="ARBA00022695"/>
    </source>
</evidence>
<evidence type="ECO:0000256" key="5">
    <source>
        <dbReference type="ARBA" id="ARBA00022705"/>
    </source>
</evidence>
<feature type="domain" description="DNA polymerase III delta subunit C-terminal" evidence="8">
    <location>
        <begin position="238"/>
        <end position="329"/>
    </location>
</feature>
<dbReference type="PANTHER" id="PTHR11669:SF8">
    <property type="entry name" value="DNA POLYMERASE III SUBUNIT DELTA"/>
    <property type="match status" value="1"/>
</dbReference>
<dbReference type="GO" id="GO:0003887">
    <property type="term" value="F:DNA-directed DNA polymerase activity"/>
    <property type="evidence" value="ECO:0007669"/>
    <property type="project" value="UniProtKB-EC"/>
</dbReference>
<gene>
    <name evidence="9" type="primary">holB</name>
    <name evidence="9" type="ORF">H8708_09980</name>
</gene>
<evidence type="ECO:0000313" key="9">
    <source>
        <dbReference type="EMBL" id="MBC8599548.1"/>
    </source>
</evidence>
<dbReference type="Pfam" id="PF13177">
    <property type="entry name" value="DNA_pol3_delta2"/>
    <property type="match status" value="1"/>
</dbReference>
<keyword evidence="3 9" id="KW-0808">Transferase</keyword>
<evidence type="ECO:0000256" key="6">
    <source>
        <dbReference type="ARBA" id="ARBA00022932"/>
    </source>
</evidence>
<evidence type="ECO:0000256" key="3">
    <source>
        <dbReference type="ARBA" id="ARBA00022679"/>
    </source>
</evidence>